<dbReference type="AlphaFoldDB" id="A0A3B0TSM0"/>
<feature type="transmembrane region" description="Helical" evidence="1">
    <location>
        <begin position="16"/>
        <end position="38"/>
    </location>
</feature>
<name>A0A3B0TSM0_9ZZZZ</name>
<organism evidence="2">
    <name type="scientific">hydrothermal vent metagenome</name>
    <dbReference type="NCBI Taxonomy" id="652676"/>
    <lineage>
        <taxon>unclassified sequences</taxon>
        <taxon>metagenomes</taxon>
        <taxon>ecological metagenomes</taxon>
    </lineage>
</organism>
<keyword evidence="1" id="KW-0472">Membrane</keyword>
<reference evidence="2" key="1">
    <citation type="submission" date="2018-06" db="EMBL/GenBank/DDBJ databases">
        <authorList>
            <person name="Zhirakovskaya E."/>
        </authorList>
    </citation>
    <scope>NUCLEOTIDE SEQUENCE</scope>
</reference>
<protein>
    <submittedName>
        <fullName evidence="2">MotA/TolQ/ExbB proton channel family protein, probably associated with flagella</fullName>
    </submittedName>
</protein>
<keyword evidence="1" id="KW-1133">Transmembrane helix</keyword>
<keyword evidence="2" id="KW-0282">Flagellum</keyword>
<keyword evidence="2" id="KW-0969">Cilium</keyword>
<proteinExistence type="predicted"/>
<keyword evidence="1" id="KW-0812">Transmembrane</keyword>
<keyword evidence="2" id="KW-0966">Cell projection</keyword>
<gene>
    <name evidence="2" type="ORF">MNBD_ALPHA09-83</name>
</gene>
<accession>A0A3B0TSM0</accession>
<dbReference type="EMBL" id="UOEM01000083">
    <property type="protein sequence ID" value="VAW15239.1"/>
    <property type="molecule type" value="Genomic_DNA"/>
</dbReference>
<feature type="transmembrane region" description="Helical" evidence="1">
    <location>
        <begin position="134"/>
        <end position="155"/>
    </location>
</feature>
<feature type="transmembrane region" description="Helical" evidence="1">
    <location>
        <begin position="196"/>
        <end position="217"/>
    </location>
</feature>
<feature type="transmembrane region" description="Helical" evidence="1">
    <location>
        <begin position="50"/>
        <end position="71"/>
    </location>
</feature>
<sequence>MATETTRLKMTNPQTFLWRMVLFVVIVTLLTIILAGYLTTAFAANPFLNGLILVVLLLGIVFAFMQVIRLYPEVKWVNNFRVGDPGLEVTRPPVLLAPMATMLSDQVGQVSLSTTSMRSLLDSIGTRLDEARDYLRYMVGLLVFLGLLGTFWGLLDTINSVGETISSLDVGSNESGIIFEELKAGLQAPLTGMGTAFSSSLFGLAGSLVLGFLDLIASQSQNRFYNDLEEWLSTVTELSQGEGAAGVNPAQLRFTMQDMQASIDGLTHQLREGGGGGKDDDALAELADGVQQLVRQMRQEQKLVREWAQVQADQQAEVTPILRELAKATRGGSSPFSPKKER</sequence>
<evidence type="ECO:0000256" key="1">
    <source>
        <dbReference type="SAM" id="Phobius"/>
    </source>
</evidence>
<evidence type="ECO:0000313" key="2">
    <source>
        <dbReference type="EMBL" id="VAW15239.1"/>
    </source>
</evidence>